<dbReference type="Proteomes" id="UP001189429">
    <property type="component" value="Unassembled WGS sequence"/>
</dbReference>
<keyword evidence="6" id="KW-1185">Reference proteome</keyword>
<dbReference type="InterPro" id="IPR054696">
    <property type="entry name" value="GTP-eEF1A_C"/>
</dbReference>
<dbReference type="Pfam" id="PF22594">
    <property type="entry name" value="GTP-eEF1A_C"/>
    <property type="match status" value="1"/>
</dbReference>
<proteinExistence type="predicted"/>
<dbReference type="SUPFAM" id="SSF50465">
    <property type="entry name" value="EF-Tu/eEF-1alpha/eIF2-gamma C-terminal domain"/>
    <property type="match status" value="1"/>
</dbReference>
<name>A0ABN9UTB0_9DINO</name>
<protein>
    <recommendedName>
        <fullName evidence="4">GTP-eEF1A C-terminal domain-containing protein</fullName>
    </recommendedName>
</protein>
<comment type="caution">
    <text evidence="5">The sequence shown here is derived from an EMBL/GenBank/DDBJ whole genome shotgun (WGS) entry which is preliminary data.</text>
</comment>
<feature type="region of interest" description="Disordered" evidence="3">
    <location>
        <begin position="118"/>
        <end position="137"/>
    </location>
</feature>
<evidence type="ECO:0000259" key="4">
    <source>
        <dbReference type="Pfam" id="PF22594"/>
    </source>
</evidence>
<accession>A0ABN9UTB0</accession>
<evidence type="ECO:0000256" key="2">
    <source>
        <dbReference type="ARBA" id="ARBA00023134"/>
    </source>
</evidence>
<dbReference type="Gene3D" id="2.40.30.10">
    <property type="entry name" value="Translation factors"/>
    <property type="match status" value="1"/>
</dbReference>
<feature type="domain" description="GTP-eEF1A C-terminal" evidence="4">
    <location>
        <begin position="25"/>
        <end position="84"/>
    </location>
</feature>
<evidence type="ECO:0000256" key="3">
    <source>
        <dbReference type="SAM" id="MobiDB-lite"/>
    </source>
</evidence>
<evidence type="ECO:0000256" key="1">
    <source>
        <dbReference type="ARBA" id="ARBA00022741"/>
    </source>
</evidence>
<evidence type="ECO:0000313" key="5">
    <source>
        <dbReference type="EMBL" id="CAK0863296.1"/>
    </source>
</evidence>
<organism evidence="5 6">
    <name type="scientific">Prorocentrum cordatum</name>
    <dbReference type="NCBI Taxonomy" id="2364126"/>
    <lineage>
        <taxon>Eukaryota</taxon>
        <taxon>Sar</taxon>
        <taxon>Alveolata</taxon>
        <taxon>Dinophyceae</taxon>
        <taxon>Prorocentrales</taxon>
        <taxon>Prorocentraceae</taxon>
        <taxon>Prorocentrum</taxon>
    </lineage>
</organism>
<reference evidence="5" key="1">
    <citation type="submission" date="2023-10" db="EMBL/GenBank/DDBJ databases">
        <authorList>
            <person name="Chen Y."/>
            <person name="Shah S."/>
            <person name="Dougan E. K."/>
            <person name="Thang M."/>
            <person name="Chan C."/>
        </authorList>
    </citation>
    <scope>NUCLEOTIDE SEQUENCE [LARGE SCALE GENOMIC DNA]</scope>
</reference>
<keyword evidence="2" id="KW-0342">GTP-binding</keyword>
<sequence length="175" mass="19334">MSRARRCEILKLYDCISMADLRSKDLMTAKKPEKNPRFARENSLVTCSIQLARATTVDTFKGVAQMGRFTLRDEGRTIAIGKITELPTKDRWQVSLGALLARAAGSHRATTPTLPRAATEHCRTPSGGTASWSWGGPCSPRPRTRGNFEVSFGPSARIFFRRPCCRGRPRPAIGV</sequence>
<dbReference type="InterPro" id="IPR009001">
    <property type="entry name" value="Transl_elong_EF1A/Init_IF2_C"/>
</dbReference>
<keyword evidence="1" id="KW-0547">Nucleotide-binding</keyword>
<gene>
    <name evidence="5" type="ORF">PCOR1329_LOCUS51487</name>
</gene>
<dbReference type="EMBL" id="CAUYUJ010016247">
    <property type="protein sequence ID" value="CAK0863296.1"/>
    <property type="molecule type" value="Genomic_DNA"/>
</dbReference>
<evidence type="ECO:0000313" key="6">
    <source>
        <dbReference type="Proteomes" id="UP001189429"/>
    </source>
</evidence>